<dbReference type="PANTHER" id="PTHR43784:SF2">
    <property type="entry name" value="GDSL-LIKE LIPASE_ACYLHYDROLASE, PUTATIVE (AFU_ORTHOLOGUE AFUA_2G00820)-RELATED"/>
    <property type="match status" value="1"/>
</dbReference>
<dbReference type="InterPro" id="IPR013830">
    <property type="entry name" value="SGNH_hydro"/>
</dbReference>
<keyword evidence="1" id="KW-0732">Signal</keyword>
<evidence type="ECO:0000259" key="2">
    <source>
        <dbReference type="Pfam" id="PF13472"/>
    </source>
</evidence>
<name>A0ABV6QLU2_9ACTN</name>
<dbReference type="Pfam" id="PF13472">
    <property type="entry name" value="Lipase_GDSL_2"/>
    <property type="match status" value="1"/>
</dbReference>
<sequence length="417" mass="44113">MYLSRPLRRQLVVGLAALALTAPTAIASPDLDLPPVFPPPATWTGSWAVAVTPPGSTGLSATGVTDTTLRQVAHLSVGGSSLRLRLSNVYGTKPLVISHVTVTPRADDFAGTPTVDPAKLVPVTFEGRASATIPVGTEWVSDPVKLAVPDDTDLVISTYLPGPTGPLTQHPAGYATAFRAAGDRSTDAGSSYEPVGQSRYIIEGVDVITRAKGSVVLFGDSITDGVVSPVDQNLRYPDQLADRLLALPKNRVHGVLNAGISGNRLLSNAGTAGDSALARFDRDVVAQTGVRSVVLLEGINDIGNSRGATTPAELIAVHRQFIQRARQAGLRVFGATLTPYEGAGYYTAEGEADRQALNQWIRTSGEYDGVVDFDQAVRDPEHPTRIRPAYDIGDKLHPNAEGFKAMALAFDLHALTR</sequence>
<reference evidence="3 4" key="1">
    <citation type="submission" date="2024-09" db="EMBL/GenBank/DDBJ databases">
        <authorList>
            <person name="Sun Q."/>
            <person name="Mori K."/>
        </authorList>
    </citation>
    <scope>NUCLEOTIDE SEQUENCE [LARGE SCALE GENOMIC DNA]</scope>
    <source>
        <strain evidence="3 4">CGMCC 1.15906</strain>
    </source>
</reference>
<comment type="caution">
    <text evidence="3">The sequence shown here is derived from an EMBL/GenBank/DDBJ whole genome shotgun (WGS) entry which is preliminary data.</text>
</comment>
<dbReference type="Proteomes" id="UP001589890">
    <property type="component" value="Unassembled WGS sequence"/>
</dbReference>
<keyword evidence="4" id="KW-1185">Reference proteome</keyword>
<evidence type="ECO:0000313" key="4">
    <source>
        <dbReference type="Proteomes" id="UP001589890"/>
    </source>
</evidence>
<dbReference type="GO" id="GO:0016787">
    <property type="term" value="F:hydrolase activity"/>
    <property type="evidence" value="ECO:0007669"/>
    <property type="project" value="UniProtKB-KW"/>
</dbReference>
<evidence type="ECO:0000256" key="1">
    <source>
        <dbReference type="SAM" id="SignalP"/>
    </source>
</evidence>
<accession>A0ABV6QLU2</accession>
<dbReference type="SUPFAM" id="SSF52266">
    <property type="entry name" value="SGNH hydrolase"/>
    <property type="match status" value="1"/>
</dbReference>
<evidence type="ECO:0000313" key="3">
    <source>
        <dbReference type="EMBL" id="MFC0624707.1"/>
    </source>
</evidence>
<dbReference type="PANTHER" id="PTHR43784">
    <property type="entry name" value="GDSL-LIKE LIPASE/ACYLHYDROLASE, PUTATIVE (AFU_ORTHOLOGUE AFUA_2G00820)-RELATED"/>
    <property type="match status" value="1"/>
</dbReference>
<keyword evidence="3" id="KW-0378">Hydrolase</keyword>
<dbReference type="InterPro" id="IPR036514">
    <property type="entry name" value="SGNH_hydro_sf"/>
</dbReference>
<protein>
    <submittedName>
        <fullName evidence="3">SGNH/GDSL hydrolase family protein</fullName>
    </submittedName>
</protein>
<feature type="signal peptide" evidence="1">
    <location>
        <begin position="1"/>
        <end position="27"/>
    </location>
</feature>
<dbReference type="EMBL" id="JBHLTC010000014">
    <property type="protein sequence ID" value="MFC0624707.1"/>
    <property type="molecule type" value="Genomic_DNA"/>
</dbReference>
<feature type="chain" id="PRO_5047499214" evidence="1">
    <location>
        <begin position="28"/>
        <end position="417"/>
    </location>
</feature>
<dbReference type="InterPro" id="IPR053140">
    <property type="entry name" value="GDSL_Rv0518-like"/>
</dbReference>
<dbReference type="CDD" id="cd01830">
    <property type="entry name" value="XynE_like"/>
    <property type="match status" value="1"/>
</dbReference>
<organism evidence="3 4">
    <name type="scientific">Kribbella deserti</name>
    <dbReference type="NCBI Taxonomy" id="1926257"/>
    <lineage>
        <taxon>Bacteria</taxon>
        <taxon>Bacillati</taxon>
        <taxon>Actinomycetota</taxon>
        <taxon>Actinomycetes</taxon>
        <taxon>Propionibacteriales</taxon>
        <taxon>Kribbellaceae</taxon>
        <taxon>Kribbella</taxon>
    </lineage>
</organism>
<proteinExistence type="predicted"/>
<dbReference type="Gene3D" id="3.40.50.1110">
    <property type="entry name" value="SGNH hydrolase"/>
    <property type="match status" value="1"/>
</dbReference>
<dbReference type="RefSeq" id="WP_380046358.1">
    <property type="nucleotide sequence ID" value="NZ_JBHLTC010000014.1"/>
</dbReference>
<gene>
    <name evidence="3" type="ORF">ACFFGN_11585</name>
</gene>
<feature type="domain" description="SGNH hydrolase-type esterase" evidence="2">
    <location>
        <begin position="217"/>
        <end position="404"/>
    </location>
</feature>